<evidence type="ECO:0000256" key="3">
    <source>
        <dbReference type="ARBA" id="ARBA00022833"/>
    </source>
</evidence>
<dbReference type="GO" id="GO:0008270">
    <property type="term" value="F:zinc ion binding"/>
    <property type="evidence" value="ECO:0007669"/>
    <property type="project" value="UniProtKB-KW"/>
</dbReference>
<sequence length="118" mass="12799">MLPSQIPIDEMFDLDSALTMPDADADEFTDHERQHEDDESKAKAAAGRLLDQMPTVATAEGGSHCAVCTEGLRLAAAAKRIPCGHVFHENCISRWLSVNYSCPLCRQKCPAPGNLSSN</sequence>
<keyword evidence="2 4" id="KW-0863">Zinc-finger</keyword>
<evidence type="ECO:0000313" key="7">
    <source>
        <dbReference type="EMBL" id="KAH6826819.1"/>
    </source>
</evidence>
<dbReference type="SMART" id="SM00184">
    <property type="entry name" value="RING"/>
    <property type="match status" value="1"/>
</dbReference>
<evidence type="ECO:0000256" key="1">
    <source>
        <dbReference type="ARBA" id="ARBA00022723"/>
    </source>
</evidence>
<dbReference type="InterPro" id="IPR013083">
    <property type="entry name" value="Znf_RING/FYVE/PHD"/>
</dbReference>
<dbReference type="EMBL" id="SDAM02000159">
    <property type="protein sequence ID" value="KAH6826819.1"/>
    <property type="molecule type" value="Genomic_DNA"/>
</dbReference>
<dbReference type="AlphaFoldDB" id="A0AAD4J4I5"/>
<keyword evidence="3" id="KW-0862">Zinc</keyword>
<dbReference type="PANTHER" id="PTHR45931:SF16">
    <property type="entry name" value="RING_U-BOX SUPERFAMILY PROTEIN"/>
    <property type="match status" value="1"/>
</dbReference>
<dbReference type="SUPFAM" id="SSF57850">
    <property type="entry name" value="RING/U-box"/>
    <property type="match status" value="1"/>
</dbReference>
<dbReference type="InterPro" id="IPR051834">
    <property type="entry name" value="RING_finger_E3_ligase"/>
</dbReference>
<dbReference type="PANTHER" id="PTHR45931">
    <property type="entry name" value="SI:CH211-59O9.10"/>
    <property type="match status" value="1"/>
</dbReference>
<dbReference type="InterPro" id="IPR001841">
    <property type="entry name" value="Znf_RING"/>
</dbReference>
<proteinExistence type="predicted"/>
<keyword evidence="8" id="KW-1185">Reference proteome</keyword>
<dbReference type="Proteomes" id="UP001190926">
    <property type="component" value="Unassembled WGS sequence"/>
</dbReference>
<evidence type="ECO:0000313" key="8">
    <source>
        <dbReference type="Proteomes" id="UP001190926"/>
    </source>
</evidence>
<dbReference type="Pfam" id="PF13639">
    <property type="entry name" value="zf-RING_2"/>
    <property type="match status" value="1"/>
</dbReference>
<organism evidence="7 8">
    <name type="scientific">Perilla frutescens var. hirtella</name>
    <name type="common">Perilla citriodora</name>
    <name type="synonym">Perilla setoyensis</name>
    <dbReference type="NCBI Taxonomy" id="608512"/>
    <lineage>
        <taxon>Eukaryota</taxon>
        <taxon>Viridiplantae</taxon>
        <taxon>Streptophyta</taxon>
        <taxon>Embryophyta</taxon>
        <taxon>Tracheophyta</taxon>
        <taxon>Spermatophyta</taxon>
        <taxon>Magnoliopsida</taxon>
        <taxon>eudicotyledons</taxon>
        <taxon>Gunneridae</taxon>
        <taxon>Pentapetalae</taxon>
        <taxon>asterids</taxon>
        <taxon>lamiids</taxon>
        <taxon>Lamiales</taxon>
        <taxon>Lamiaceae</taxon>
        <taxon>Nepetoideae</taxon>
        <taxon>Elsholtzieae</taxon>
        <taxon>Perilla</taxon>
    </lineage>
</organism>
<comment type="caution">
    <text evidence="7">The sequence shown here is derived from an EMBL/GenBank/DDBJ whole genome shotgun (WGS) entry which is preliminary data.</text>
</comment>
<reference evidence="7 8" key="1">
    <citation type="journal article" date="2021" name="Nat. Commun.">
        <title>Incipient diploidization of the medicinal plant Perilla within 10,000 years.</title>
        <authorList>
            <person name="Zhang Y."/>
            <person name="Shen Q."/>
            <person name="Leng L."/>
            <person name="Zhang D."/>
            <person name="Chen S."/>
            <person name="Shi Y."/>
            <person name="Ning Z."/>
            <person name="Chen S."/>
        </authorList>
    </citation>
    <scope>NUCLEOTIDE SEQUENCE [LARGE SCALE GENOMIC DNA]</scope>
    <source>
        <strain evidence="8">cv. PC099</strain>
    </source>
</reference>
<keyword evidence="1" id="KW-0479">Metal-binding</keyword>
<feature type="region of interest" description="Disordered" evidence="5">
    <location>
        <begin position="22"/>
        <end position="44"/>
    </location>
</feature>
<dbReference type="GO" id="GO:0005634">
    <property type="term" value="C:nucleus"/>
    <property type="evidence" value="ECO:0007669"/>
    <property type="project" value="TreeGrafter"/>
</dbReference>
<feature type="compositionally biased region" description="Basic and acidic residues" evidence="5">
    <location>
        <begin position="28"/>
        <end position="42"/>
    </location>
</feature>
<protein>
    <recommendedName>
        <fullName evidence="6">RING-type domain-containing protein</fullName>
    </recommendedName>
</protein>
<dbReference type="GO" id="GO:0061630">
    <property type="term" value="F:ubiquitin protein ligase activity"/>
    <property type="evidence" value="ECO:0007669"/>
    <property type="project" value="TreeGrafter"/>
</dbReference>
<gene>
    <name evidence="7" type="ORF">C2S53_011050</name>
</gene>
<evidence type="ECO:0000256" key="4">
    <source>
        <dbReference type="PROSITE-ProRule" id="PRU00175"/>
    </source>
</evidence>
<feature type="domain" description="RING-type" evidence="6">
    <location>
        <begin position="65"/>
        <end position="106"/>
    </location>
</feature>
<name>A0AAD4J4I5_PERFH</name>
<dbReference type="GO" id="GO:0006511">
    <property type="term" value="P:ubiquitin-dependent protein catabolic process"/>
    <property type="evidence" value="ECO:0007669"/>
    <property type="project" value="TreeGrafter"/>
</dbReference>
<evidence type="ECO:0000256" key="2">
    <source>
        <dbReference type="ARBA" id="ARBA00022771"/>
    </source>
</evidence>
<evidence type="ECO:0000256" key="5">
    <source>
        <dbReference type="SAM" id="MobiDB-lite"/>
    </source>
</evidence>
<dbReference type="Gene3D" id="3.30.40.10">
    <property type="entry name" value="Zinc/RING finger domain, C3HC4 (zinc finger)"/>
    <property type="match status" value="1"/>
</dbReference>
<evidence type="ECO:0000259" key="6">
    <source>
        <dbReference type="PROSITE" id="PS50089"/>
    </source>
</evidence>
<accession>A0AAD4J4I5</accession>
<dbReference type="PROSITE" id="PS50089">
    <property type="entry name" value="ZF_RING_2"/>
    <property type="match status" value="1"/>
</dbReference>